<dbReference type="Pfam" id="PF19344">
    <property type="entry name" value="TetR_C_32"/>
    <property type="match status" value="1"/>
</dbReference>
<dbReference type="Gene3D" id="1.10.357.10">
    <property type="entry name" value="Tetracycline Repressor, domain 2"/>
    <property type="match status" value="1"/>
</dbReference>
<reference evidence="5" key="1">
    <citation type="submission" date="2021-03" db="EMBL/GenBank/DDBJ databases">
        <title>Actinotalea soli sp. nov., isolated from soil.</title>
        <authorList>
            <person name="Ping W."/>
            <person name="Zhang J."/>
        </authorList>
    </citation>
    <scope>NUCLEOTIDE SEQUENCE</scope>
    <source>
        <strain evidence="5">BY-33</strain>
    </source>
</reference>
<dbReference type="AlphaFoldDB" id="A0A939LRF4"/>
<comment type="caution">
    <text evidence="5">The sequence shown here is derived from an EMBL/GenBank/DDBJ whole genome shotgun (WGS) entry which is preliminary data.</text>
</comment>
<feature type="region of interest" description="Disordered" evidence="3">
    <location>
        <begin position="1"/>
        <end position="31"/>
    </location>
</feature>
<dbReference type="PROSITE" id="PS50977">
    <property type="entry name" value="HTH_TETR_2"/>
    <property type="match status" value="1"/>
</dbReference>
<dbReference type="InterPro" id="IPR001647">
    <property type="entry name" value="HTH_TetR"/>
</dbReference>
<dbReference type="InterPro" id="IPR050109">
    <property type="entry name" value="HTH-type_TetR-like_transc_reg"/>
</dbReference>
<dbReference type="SUPFAM" id="SSF46689">
    <property type="entry name" value="Homeodomain-like"/>
    <property type="match status" value="1"/>
</dbReference>
<feature type="compositionally biased region" description="Low complexity" evidence="3">
    <location>
        <begin position="233"/>
        <end position="245"/>
    </location>
</feature>
<proteinExistence type="predicted"/>
<keyword evidence="1 2" id="KW-0238">DNA-binding</keyword>
<name>A0A939LRF4_9CELL</name>
<accession>A0A939LRF4</accession>
<dbReference type="InterPro" id="IPR045823">
    <property type="entry name" value="TetR_C_32"/>
</dbReference>
<evidence type="ECO:0000313" key="6">
    <source>
        <dbReference type="Proteomes" id="UP000664209"/>
    </source>
</evidence>
<dbReference type="GO" id="GO:0003700">
    <property type="term" value="F:DNA-binding transcription factor activity"/>
    <property type="evidence" value="ECO:0007669"/>
    <property type="project" value="TreeGrafter"/>
</dbReference>
<dbReference type="PANTHER" id="PTHR30055:SF160">
    <property type="entry name" value="TRANSCRIPTIONAL REGULATORY PROTEIN (PROBABLY ASNC-FAMILY)-RELATED"/>
    <property type="match status" value="1"/>
</dbReference>
<feature type="region of interest" description="Disordered" evidence="3">
    <location>
        <begin position="223"/>
        <end position="254"/>
    </location>
</feature>
<sequence>MPAGPGPAADGTPEVDLRTPDGRSARWDEHRTQRRAALVHAARKAVHRHGPDVSMEEIAATAGTSKSIVYRYFQDKPGLQVAVGAAVVAQMHTALDEASRAAETPREGLRAMIDVYLAMVEHSPHVYYFVTRPLSEDAEAPLGHFLDAVANLIARPFTAVLTAGSRERVQADLWASGAVGFIRGTGEWWLSHREDDGAPTRLELTDRVTTWLLAGPVGFLTRTRQEASSHAEPPSTTETPCTTPTAHLNDEEQS</sequence>
<organism evidence="5 6">
    <name type="scientific">Actinotalea soli</name>
    <dbReference type="NCBI Taxonomy" id="2819234"/>
    <lineage>
        <taxon>Bacteria</taxon>
        <taxon>Bacillati</taxon>
        <taxon>Actinomycetota</taxon>
        <taxon>Actinomycetes</taxon>
        <taxon>Micrococcales</taxon>
        <taxon>Cellulomonadaceae</taxon>
        <taxon>Actinotalea</taxon>
    </lineage>
</organism>
<dbReference type="Pfam" id="PF00440">
    <property type="entry name" value="TetR_N"/>
    <property type="match status" value="1"/>
</dbReference>
<dbReference type="InterPro" id="IPR036271">
    <property type="entry name" value="Tet_transcr_reg_TetR-rel_C_sf"/>
</dbReference>
<feature type="compositionally biased region" description="Low complexity" evidence="3">
    <location>
        <begin position="1"/>
        <end position="11"/>
    </location>
</feature>
<evidence type="ECO:0000256" key="2">
    <source>
        <dbReference type="PROSITE-ProRule" id="PRU00335"/>
    </source>
</evidence>
<feature type="compositionally biased region" description="Basic and acidic residues" evidence="3">
    <location>
        <begin position="15"/>
        <end position="31"/>
    </location>
</feature>
<evidence type="ECO:0000313" key="5">
    <source>
        <dbReference type="EMBL" id="MBO1753151.1"/>
    </source>
</evidence>
<dbReference type="EMBL" id="JAGEMK010000010">
    <property type="protein sequence ID" value="MBO1753151.1"/>
    <property type="molecule type" value="Genomic_DNA"/>
</dbReference>
<dbReference type="PANTHER" id="PTHR30055">
    <property type="entry name" value="HTH-TYPE TRANSCRIPTIONAL REGULATOR RUTR"/>
    <property type="match status" value="1"/>
</dbReference>
<feature type="DNA-binding region" description="H-T-H motif" evidence="2">
    <location>
        <begin position="54"/>
        <end position="73"/>
    </location>
</feature>
<gene>
    <name evidence="5" type="ORF">J4G33_15175</name>
</gene>
<dbReference type="Proteomes" id="UP000664209">
    <property type="component" value="Unassembled WGS sequence"/>
</dbReference>
<feature type="domain" description="HTH tetR-type" evidence="4">
    <location>
        <begin position="32"/>
        <end position="91"/>
    </location>
</feature>
<evidence type="ECO:0000256" key="1">
    <source>
        <dbReference type="ARBA" id="ARBA00023125"/>
    </source>
</evidence>
<dbReference type="SUPFAM" id="SSF48498">
    <property type="entry name" value="Tetracyclin repressor-like, C-terminal domain"/>
    <property type="match status" value="1"/>
</dbReference>
<evidence type="ECO:0000259" key="4">
    <source>
        <dbReference type="PROSITE" id="PS50977"/>
    </source>
</evidence>
<dbReference type="GO" id="GO:0000976">
    <property type="term" value="F:transcription cis-regulatory region binding"/>
    <property type="evidence" value="ECO:0007669"/>
    <property type="project" value="TreeGrafter"/>
</dbReference>
<dbReference type="InterPro" id="IPR009057">
    <property type="entry name" value="Homeodomain-like_sf"/>
</dbReference>
<protein>
    <submittedName>
        <fullName evidence="5">TetR family transcriptional regulator</fullName>
    </submittedName>
</protein>
<keyword evidence="6" id="KW-1185">Reference proteome</keyword>
<evidence type="ECO:0000256" key="3">
    <source>
        <dbReference type="SAM" id="MobiDB-lite"/>
    </source>
</evidence>